<keyword evidence="6" id="KW-1185">Reference proteome</keyword>
<dbReference type="OrthoDB" id="9805492at2"/>
<name>A0A1L6MY12_9BACT</name>
<evidence type="ECO:0000313" key="5">
    <source>
        <dbReference type="EMBL" id="APS00392.1"/>
    </source>
</evidence>
<dbReference type="AlphaFoldDB" id="A0A1L6MY12"/>
<proteinExistence type="predicted"/>
<protein>
    <recommendedName>
        <fullName evidence="4">S-adenosylmethionine-dependent methyltransferase domain-containing protein</fullName>
    </recommendedName>
</protein>
<dbReference type="PANTHER" id="PTHR43042">
    <property type="entry name" value="SAM-DEPENDENT METHYLTRANSFERASE"/>
    <property type="match status" value="1"/>
</dbReference>
<accession>A0A1L6MY12</accession>
<evidence type="ECO:0000256" key="2">
    <source>
        <dbReference type="ARBA" id="ARBA00022679"/>
    </source>
</evidence>
<sequence>MPMLLTFMGTGAAAKELIIMEGGIPHQVYLRDGLSTDLFLDQRLSRQRVHELAQGRLVLNLFAYTCGFTLAFPLGGVECTVSVDASASVLERGYQQLERLGVLCDRHSFYAEDVFA</sequence>
<evidence type="ECO:0000259" key="4">
    <source>
        <dbReference type="Pfam" id="PF10672"/>
    </source>
</evidence>
<reference evidence="5 6" key="1">
    <citation type="submission" date="2016-08" db="EMBL/GenBank/DDBJ databases">
        <title>Identification and validation of antigenic proteins from Pajaroellobacter abortibovis using de-novo genome sequence assembly and reverse vaccinology.</title>
        <authorList>
            <person name="Welly B.T."/>
            <person name="Miller M.R."/>
            <person name="Stott J.L."/>
            <person name="Blanchard M.T."/>
            <person name="Islas-Trejo A.D."/>
            <person name="O'Rourke S.M."/>
            <person name="Young A.E."/>
            <person name="Medrano J.F."/>
            <person name="Van Eenennaam A.L."/>
        </authorList>
    </citation>
    <scope>NUCLEOTIDE SEQUENCE [LARGE SCALE GENOMIC DNA]</scope>
    <source>
        <strain evidence="5 6">BTF92-0548A/99-0131</strain>
    </source>
</reference>
<evidence type="ECO:0000256" key="1">
    <source>
        <dbReference type="ARBA" id="ARBA00022603"/>
    </source>
</evidence>
<dbReference type="RefSeq" id="WP_075277057.1">
    <property type="nucleotide sequence ID" value="NZ_CP016908.1"/>
</dbReference>
<gene>
    <name evidence="5" type="ORF">BCY86_06650</name>
</gene>
<dbReference type="Proteomes" id="UP000185544">
    <property type="component" value="Chromosome"/>
</dbReference>
<organism evidence="5 6">
    <name type="scientific">Pajaroellobacter abortibovis</name>
    <dbReference type="NCBI Taxonomy" id="1882918"/>
    <lineage>
        <taxon>Bacteria</taxon>
        <taxon>Pseudomonadati</taxon>
        <taxon>Myxococcota</taxon>
        <taxon>Polyangia</taxon>
        <taxon>Polyangiales</taxon>
        <taxon>Polyangiaceae</taxon>
    </lineage>
</organism>
<keyword evidence="3" id="KW-0949">S-adenosyl-L-methionine</keyword>
<dbReference type="InterPro" id="IPR019614">
    <property type="entry name" value="SAM-dep_methyl-trfase"/>
</dbReference>
<dbReference type="KEGG" id="pabo:BCY86_06650"/>
<dbReference type="STRING" id="1882918.BCY86_06650"/>
<dbReference type="GO" id="GO:0008168">
    <property type="term" value="F:methyltransferase activity"/>
    <property type="evidence" value="ECO:0007669"/>
    <property type="project" value="UniProtKB-KW"/>
</dbReference>
<dbReference type="PANTHER" id="PTHR43042:SF3">
    <property type="entry name" value="RIBOSOMAL RNA LARGE SUBUNIT METHYLTRANSFERASE YWBD-RELATED"/>
    <property type="match status" value="1"/>
</dbReference>
<dbReference type="Pfam" id="PF10672">
    <property type="entry name" value="Methyltrans_SAM"/>
    <property type="match status" value="1"/>
</dbReference>
<feature type="domain" description="S-adenosylmethionine-dependent methyltransferase" evidence="4">
    <location>
        <begin position="17"/>
        <end position="115"/>
    </location>
</feature>
<dbReference type="SUPFAM" id="SSF53335">
    <property type="entry name" value="S-adenosyl-L-methionine-dependent methyltransferases"/>
    <property type="match status" value="1"/>
</dbReference>
<dbReference type="Gene3D" id="3.40.50.150">
    <property type="entry name" value="Vaccinia Virus protein VP39"/>
    <property type="match status" value="1"/>
</dbReference>
<evidence type="ECO:0000313" key="6">
    <source>
        <dbReference type="Proteomes" id="UP000185544"/>
    </source>
</evidence>
<dbReference type="EMBL" id="CP016908">
    <property type="protein sequence ID" value="APS00392.1"/>
    <property type="molecule type" value="Genomic_DNA"/>
</dbReference>
<dbReference type="GO" id="GO:0032259">
    <property type="term" value="P:methylation"/>
    <property type="evidence" value="ECO:0007669"/>
    <property type="project" value="UniProtKB-KW"/>
</dbReference>
<keyword evidence="2" id="KW-0808">Transferase</keyword>
<dbReference type="InterPro" id="IPR029063">
    <property type="entry name" value="SAM-dependent_MTases_sf"/>
</dbReference>
<keyword evidence="1" id="KW-0489">Methyltransferase</keyword>
<evidence type="ECO:0000256" key="3">
    <source>
        <dbReference type="ARBA" id="ARBA00022691"/>
    </source>
</evidence>